<name>A0A1I0MAL4_9EURY</name>
<keyword evidence="3" id="KW-1185">Reference proteome</keyword>
<reference evidence="3" key="1">
    <citation type="submission" date="2016-10" db="EMBL/GenBank/DDBJ databases">
        <authorList>
            <person name="Varghese N."/>
        </authorList>
    </citation>
    <scope>NUCLEOTIDE SEQUENCE [LARGE SCALE GENOMIC DNA]</scope>
    <source>
        <strain evidence="3">CGMCC 1.12284</strain>
    </source>
</reference>
<dbReference type="AlphaFoldDB" id="A0A1I0MAL4"/>
<feature type="compositionally biased region" description="Basic and acidic residues" evidence="1">
    <location>
        <begin position="1"/>
        <end position="10"/>
    </location>
</feature>
<organism evidence="2 3">
    <name type="scientific">Natrinema salifodinae</name>
    <dbReference type="NCBI Taxonomy" id="1202768"/>
    <lineage>
        <taxon>Archaea</taxon>
        <taxon>Methanobacteriati</taxon>
        <taxon>Methanobacteriota</taxon>
        <taxon>Stenosarchaea group</taxon>
        <taxon>Halobacteria</taxon>
        <taxon>Halobacteriales</taxon>
        <taxon>Natrialbaceae</taxon>
        <taxon>Natrinema</taxon>
    </lineage>
</organism>
<evidence type="ECO:0000256" key="1">
    <source>
        <dbReference type="SAM" id="MobiDB-lite"/>
    </source>
</evidence>
<sequence>MGDGEKRLRQWFDSADPTEPPGVAGPTPGLDSDSDSQSGERISFASLRGDDPIPETWIPIRLR</sequence>
<gene>
    <name evidence="2" type="ORF">SAMN05216285_0689</name>
</gene>
<accession>A0A1I0MAL4</accession>
<feature type="region of interest" description="Disordered" evidence="1">
    <location>
        <begin position="1"/>
        <end position="63"/>
    </location>
</feature>
<dbReference type="EMBL" id="FOIS01000001">
    <property type="protein sequence ID" value="SEV85148.1"/>
    <property type="molecule type" value="Genomic_DNA"/>
</dbReference>
<protein>
    <submittedName>
        <fullName evidence="2">Uncharacterized protein</fullName>
    </submittedName>
</protein>
<dbReference type="Proteomes" id="UP000183275">
    <property type="component" value="Unassembled WGS sequence"/>
</dbReference>
<proteinExistence type="predicted"/>
<evidence type="ECO:0000313" key="2">
    <source>
        <dbReference type="EMBL" id="SEV85148.1"/>
    </source>
</evidence>
<evidence type="ECO:0000313" key="3">
    <source>
        <dbReference type="Proteomes" id="UP000183275"/>
    </source>
</evidence>